<proteinExistence type="predicted"/>
<evidence type="ECO:0000313" key="2">
    <source>
        <dbReference type="Proteomes" id="UP001497512"/>
    </source>
</evidence>
<dbReference type="Proteomes" id="UP001497512">
    <property type="component" value="Chromosome 15"/>
</dbReference>
<name>A0ABP0TV71_9BRYO</name>
<dbReference type="EMBL" id="OZ019907">
    <property type="protein sequence ID" value="CAK9205933.1"/>
    <property type="molecule type" value="Genomic_DNA"/>
</dbReference>
<evidence type="ECO:0000313" key="1">
    <source>
        <dbReference type="EMBL" id="CAK9205933.1"/>
    </source>
</evidence>
<reference evidence="1" key="1">
    <citation type="submission" date="2024-02" db="EMBL/GenBank/DDBJ databases">
        <authorList>
            <consortium name="ELIXIR-Norway"/>
            <consortium name="Elixir Norway"/>
        </authorList>
    </citation>
    <scope>NUCLEOTIDE SEQUENCE</scope>
</reference>
<gene>
    <name evidence="1" type="ORF">CSSPTR1EN2_LOCUS8096</name>
</gene>
<accession>A0ABP0TV71</accession>
<keyword evidence="2" id="KW-1185">Reference proteome</keyword>
<sequence>MANFNGIIEPFITLDDEIRTNLIVVNTDNASNNDGAGGLESEYTRISCADHKVDTCISYVLKKRTREINGIRLPAFYEFEGEAPLVFNQITNCKKAVMATK</sequence>
<organism evidence="1 2">
    <name type="scientific">Sphagnum troendelagicum</name>
    <dbReference type="NCBI Taxonomy" id="128251"/>
    <lineage>
        <taxon>Eukaryota</taxon>
        <taxon>Viridiplantae</taxon>
        <taxon>Streptophyta</taxon>
        <taxon>Embryophyta</taxon>
        <taxon>Bryophyta</taxon>
        <taxon>Sphagnophytina</taxon>
        <taxon>Sphagnopsida</taxon>
        <taxon>Sphagnales</taxon>
        <taxon>Sphagnaceae</taxon>
        <taxon>Sphagnum</taxon>
    </lineage>
</organism>
<protein>
    <submittedName>
        <fullName evidence="1">Uncharacterized protein</fullName>
    </submittedName>
</protein>